<dbReference type="GO" id="GO:0032259">
    <property type="term" value="P:methylation"/>
    <property type="evidence" value="ECO:0007669"/>
    <property type="project" value="UniProtKB-KW"/>
</dbReference>
<proteinExistence type="predicted"/>
<dbReference type="EMBL" id="CP069370">
    <property type="protein sequence ID" value="QYZ68462.1"/>
    <property type="molecule type" value="Genomic_DNA"/>
</dbReference>
<dbReference type="InterPro" id="IPR029063">
    <property type="entry name" value="SAM-dependent_MTases_sf"/>
</dbReference>
<dbReference type="Pfam" id="PF05050">
    <property type="entry name" value="Methyltransf_21"/>
    <property type="match status" value="1"/>
</dbReference>
<dbReference type="InterPro" id="IPR052514">
    <property type="entry name" value="SAM-dependent_MTase"/>
</dbReference>
<keyword evidence="2" id="KW-0489">Methyltransferase</keyword>
<dbReference type="PANTHER" id="PTHR34203">
    <property type="entry name" value="METHYLTRANSFERASE, FKBM FAMILY PROTEIN"/>
    <property type="match status" value="1"/>
</dbReference>
<sequence length="264" mass="28705">MSPNHGLEALTLRIAGEERTLYLRTNSSDSELVGQIFVDEAFSLAKLPRRDELLQWLSACRSSEKTPLIIDAGANIGLSSLALSAQIPDALVVAIEPDPDNFALLAMNTEGMPVLPLPAALGAEPTRAAIMDPGRGSWGIQTTTEGATEQSTLVPVVTVDEIIRCFEMSHCPGIVKIDIEGFESNVFSGSGVWHEAVPLVIVELHDWMLPRARTSHPVLRRLLESDRDFVIVGENLFCMLNDLDHRSGPLPERPTDSMTGTEIG</sequence>
<keyword evidence="2" id="KW-0808">Transferase</keyword>
<accession>A0A8G0ZR26</accession>
<evidence type="ECO:0000313" key="3">
    <source>
        <dbReference type="Proteomes" id="UP000826300"/>
    </source>
</evidence>
<evidence type="ECO:0000259" key="1">
    <source>
        <dbReference type="Pfam" id="PF05050"/>
    </source>
</evidence>
<name>A0A8G0ZR26_9RHOB</name>
<feature type="domain" description="Methyltransferase FkbM" evidence="1">
    <location>
        <begin position="71"/>
        <end position="228"/>
    </location>
</feature>
<evidence type="ECO:0000313" key="2">
    <source>
        <dbReference type="EMBL" id="QYZ68462.1"/>
    </source>
</evidence>
<gene>
    <name evidence="2" type="ORF">JO391_11765</name>
</gene>
<dbReference type="NCBIfam" id="TIGR01444">
    <property type="entry name" value="fkbM_fam"/>
    <property type="match status" value="1"/>
</dbReference>
<dbReference type="InterPro" id="IPR006342">
    <property type="entry name" value="FkbM_mtfrase"/>
</dbReference>
<dbReference type="KEGG" id="nsm:JO391_11765"/>
<dbReference type="AlphaFoldDB" id="A0A8G0ZR26"/>
<dbReference type="PANTHER" id="PTHR34203:SF15">
    <property type="entry name" value="SLL1173 PROTEIN"/>
    <property type="match status" value="1"/>
</dbReference>
<reference evidence="2" key="1">
    <citation type="submission" date="2021-02" db="EMBL/GenBank/DDBJ databases">
        <title>Rhodobacter shimadae sp. nov., an aerobic anoxygenic phototrophic bacterium isolated from a hot spring.</title>
        <authorList>
            <person name="Muramatsu S."/>
            <person name="Haruta S."/>
            <person name="Hirose S."/>
            <person name="Hanada S."/>
        </authorList>
    </citation>
    <scope>NUCLEOTIDE SEQUENCE</scope>
    <source>
        <strain evidence="2">N10</strain>
    </source>
</reference>
<keyword evidence="3" id="KW-1185">Reference proteome</keyword>
<dbReference type="GO" id="GO:0008168">
    <property type="term" value="F:methyltransferase activity"/>
    <property type="evidence" value="ECO:0007669"/>
    <property type="project" value="UniProtKB-KW"/>
</dbReference>
<dbReference type="Gene3D" id="3.40.50.150">
    <property type="entry name" value="Vaccinia Virus protein VP39"/>
    <property type="match status" value="1"/>
</dbReference>
<dbReference type="SUPFAM" id="SSF53335">
    <property type="entry name" value="S-adenosyl-L-methionine-dependent methyltransferases"/>
    <property type="match status" value="1"/>
</dbReference>
<protein>
    <submittedName>
        <fullName evidence="2">FkbM family methyltransferase</fullName>
    </submittedName>
</protein>
<dbReference type="RefSeq" id="WP_220660685.1">
    <property type="nucleotide sequence ID" value="NZ_CP069370.1"/>
</dbReference>
<organism evidence="2 3">
    <name type="scientific">Neotabrizicola shimadae</name>
    <dbReference type="NCBI Taxonomy" id="2807096"/>
    <lineage>
        <taxon>Bacteria</taxon>
        <taxon>Pseudomonadati</taxon>
        <taxon>Pseudomonadota</taxon>
        <taxon>Alphaproteobacteria</taxon>
        <taxon>Rhodobacterales</taxon>
        <taxon>Paracoccaceae</taxon>
        <taxon>Neotabrizicola</taxon>
    </lineage>
</organism>
<dbReference type="Proteomes" id="UP000826300">
    <property type="component" value="Chromosome"/>
</dbReference>